<reference evidence="1 2" key="1">
    <citation type="journal article" date="2020" name="bioRxiv">
        <title>Sequence and annotation of 42 cannabis genomes reveals extensive copy number variation in cannabinoid synthesis and pathogen resistance genes.</title>
        <authorList>
            <person name="Mckernan K.J."/>
            <person name="Helbert Y."/>
            <person name="Kane L.T."/>
            <person name="Ebling H."/>
            <person name="Zhang L."/>
            <person name="Liu B."/>
            <person name="Eaton Z."/>
            <person name="Mclaughlin S."/>
            <person name="Kingan S."/>
            <person name="Baybayan P."/>
            <person name="Concepcion G."/>
            <person name="Jordan M."/>
            <person name="Riva A."/>
            <person name="Barbazuk W."/>
            <person name="Harkins T."/>
        </authorList>
    </citation>
    <scope>NUCLEOTIDE SEQUENCE [LARGE SCALE GENOMIC DNA]</scope>
    <source>
        <strain evidence="2">cv. Jamaican Lion 4</strain>
        <tissue evidence="1">Leaf</tissue>
    </source>
</reference>
<keyword evidence="2" id="KW-1185">Reference proteome</keyword>
<dbReference type="Proteomes" id="UP000583929">
    <property type="component" value="Unassembled WGS sequence"/>
</dbReference>
<protein>
    <submittedName>
        <fullName evidence="1">Uncharacterized protein</fullName>
    </submittedName>
</protein>
<accession>A0A7J6H919</accession>
<gene>
    <name evidence="1" type="ORF">G4B88_030766</name>
</gene>
<name>A0A7J6H919_CANSA</name>
<sequence length="152" mass="16715">MEPAPLREPSDLEFFRLCFPVREFVPDRNEGCRAVSARSKESDIDGVVATCHVDGPPKKHVGDNTKWRASMFTDTFLRKGVSIDVEACKKSISWARDKFSVVPVLSGKPWSELEKGSSAKWIPESPEMIEGELGGSDDECEACPSVNLVGQG</sequence>
<organism evidence="1 2">
    <name type="scientific">Cannabis sativa</name>
    <name type="common">Hemp</name>
    <name type="synonym">Marijuana</name>
    <dbReference type="NCBI Taxonomy" id="3483"/>
    <lineage>
        <taxon>Eukaryota</taxon>
        <taxon>Viridiplantae</taxon>
        <taxon>Streptophyta</taxon>
        <taxon>Embryophyta</taxon>
        <taxon>Tracheophyta</taxon>
        <taxon>Spermatophyta</taxon>
        <taxon>Magnoliopsida</taxon>
        <taxon>eudicotyledons</taxon>
        <taxon>Gunneridae</taxon>
        <taxon>Pentapetalae</taxon>
        <taxon>rosids</taxon>
        <taxon>fabids</taxon>
        <taxon>Rosales</taxon>
        <taxon>Cannabaceae</taxon>
        <taxon>Cannabis</taxon>
    </lineage>
</organism>
<evidence type="ECO:0000313" key="2">
    <source>
        <dbReference type="Proteomes" id="UP000583929"/>
    </source>
</evidence>
<comment type="caution">
    <text evidence="1">The sequence shown here is derived from an EMBL/GenBank/DDBJ whole genome shotgun (WGS) entry which is preliminary data.</text>
</comment>
<dbReference type="AlphaFoldDB" id="A0A7J6H919"/>
<dbReference type="EMBL" id="JAATIQ010000058">
    <property type="protein sequence ID" value="KAF4391615.1"/>
    <property type="molecule type" value="Genomic_DNA"/>
</dbReference>
<proteinExistence type="predicted"/>
<evidence type="ECO:0000313" key="1">
    <source>
        <dbReference type="EMBL" id="KAF4391615.1"/>
    </source>
</evidence>